<dbReference type="Proteomes" id="UP001469553">
    <property type="component" value="Unassembled WGS sequence"/>
</dbReference>
<accession>A0ABV0XP58</accession>
<protein>
    <submittedName>
        <fullName evidence="2">Uncharacterized protein</fullName>
    </submittedName>
</protein>
<evidence type="ECO:0000313" key="2">
    <source>
        <dbReference type="EMBL" id="MEQ2283202.1"/>
    </source>
</evidence>
<comment type="caution">
    <text evidence="2">The sequence shown here is derived from an EMBL/GenBank/DDBJ whole genome shotgun (WGS) entry which is preliminary data.</text>
</comment>
<keyword evidence="1" id="KW-0812">Transmembrane</keyword>
<organism evidence="2 3">
    <name type="scientific">Ameca splendens</name>
    <dbReference type="NCBI Taxonomy" id="208324"/>
    <lineage>
        <taxon>Eukaryota</taxon>
        <taxon>Metazoa</taxon>
        <taxon>Chordata</taxon>
        <taxon>Craniata</taxon>
        <taxon>Vertebrata</taxon>
        <taxon>Euteleostomi</taxon>
        <taxon>Actinopterygii</taxon>
        <taxon>Neopterygii</taxon>
        <taxon>Teleostei</taxon>
        <taxon>Neoteleostei</taxon>
        <taxon>Acanthomorphata</taxon>
        <taxon>Ovalentaria</taxon>
        <taxon>Atherinomorphae</taxon>
        <taxon>Cyprinodontiformes</taxon>
        <taxon>Goodeidae</taxon>
        <taxon>Ameca</taxon>
    </lineage>
</organism>
<evidence type="ECO:0000256" key="1">
    <source>
        <dbReference type="SAM" id="Phobius"/>
    </source>
</evidence>
<proteinExistence type="predicted"/>
<gene>
    <name evidence="2" type="ORF">AMECASPLE_008821</name>
</gene>
<name>A0ABV0XP58_9TELE</name>
<sequence length="100" mass="11925">MVTDLSQTPRTSKLMPKTWPNVFRHSQMVDIESLLFQMCAFFCVYIPLSVFACAVYIDLHVCMWIQSEKSRREGIEKLLQIPKKRRLFQICEKNKTCFRF</sequence>
<feature type="transmembrane region" description="Helical" evidence="1">
    <location>
        <begin position="34"/>
        <end position="57"/>
    </location>
</feature>
<keyword evidence="1" id="KW-0472">Membrane</keyword>
<keyword evidence="3" id="KW-1185">Reference proteome</keyword>
<dbReference type="EMBL" id="JAHRIP010009883">
    <property type="protein sequence ID" value="MEQ2283202.1"/>
    <property type="molecule type" value="Genomic_DNA"/>
</dbReference>
<evidence type="ECO:0000313" key="3">
    <source>
        <dbReference type="Proteomes" id="UP001469553"/>
    </source>
</evidence>
<keyword evidence="1" id="KW-1133">Transmembrane helix</keyword>
<reference evidence="2 3" key="1">
    <citation type="submission" date="2021-06" db="EMBL/GenBank/DDBJ databases">
        <authorList>
            <person name="Palmer J.M."/>
        </authorList>
    </citation>
    <scope>NUCLEOTIDE SEQUENCE [LARGE SCALE GENOMIC DNA]</scope>
    <source>
        <strain evidence="2 3">AS_MEX2019</strain>
        <tissue evidence="2">Muscle</tissue>
    </source>
</reference>